<reference evidence="1" key="1">
    <citation type="submission" date="2020-03" db="EMBL/GenBank/DDBJ databases">
        <title>The deep terrestrial virosphere.</title>
        <authorList>
            <person name="Holmfeldt K."/>
            <person name="Nilsson E."/>
            <person name="Simone D."/>
            <person name="Lopez-Fernandez M."/>
            <person name="Wu X."/>
            <person name="de Brujin I."/>
            <person name="Lundin D."/>
            <person name="Andersson A."/>
            <person name="Bertilsson S."/>
            <person name="Dopson M."/>
        </authorList>
    </citation>
    <scope>NUCLEOTIDE SEQUENCE</scope>
    <source>
        <strain evidence="1">MM415B02826</strain>
        <strain evidence="2">TM448B01758</strain>
    </source>
</reference>
<dbReference type="AlphaFoldDB" id="A0A6M3L0M4"/>
<evidence type="ECO:0000313" key="2">
    <source>
        <dbReference type="EMBL" id="QJH99980.1"/>
    </source>
</evidence>
<organism evidence="1">
    <name type="scientific">viral metagenome</name>
    <dbReference type="NCBI Taxonomy" id="1070528"/>
    <lineage>
        <taxon>unclassified sequences</taxon>
        <taxon>metagenomes</taxon>
        <taxon>organismal metagenomes</taxon>
    </lineage>
</organism>
<sequence length="51" mass="5750">MDLGQFPMDEKGSPTSFTPEEIEWARENGAQSADEIAYHITQHKRLTGEEA</sequence>
<proteinExistence type="predicted"/>
<dbReference type="EMBL" id="MT142754">
    <property type="protein sequence ID" value="QJA88107.1"/>
    <property type="molecule type" value="Genomic_DNA"/>
</dbReference>
<name>A0A6M3L0M4_9ZZZZ</name>
<evidence type="ECO:0000313" key="1">
    <source>
        <dbReference type="EMBL" id="QJA88107.1"/>
    </source>
</evidence>
<gene>
    <name evidence="1" type="ORF">MM415B02826_0005</name>
    <name evidence="2" type="ORF">TM448B01758_0004</name>
</gene>
<accession>A0A6M3L0M4</accession>
<protein>
    <submittedName>
        <fullName evidence="1">Uncharacterized protein</fullName>
    </submittedName>
</protein>
<dbReference type="EMBL" id="MT144820">
    <property type="protein sequence ID" value="QJH99980.1"/>
    <property type="molecule type" value="Genomic_DNA"/>
</dbReference>